<evidence type="ECO:0000313" key="5">
    <source>
        <dbReference type="Proteomes" id="UP001525857"/>
    </source>
</evidence>
<sequence>MRLRIREFVIRLIDIIGALIGLIISAVPVFITSLFVKKDGGDIFFKQERIGQHGKHFVMWKIRSMVVDAEIIRKSLIGQSDVNGMFKMKDDPRITPVGKFIRKHSLDELPQFWNVLKGEMSLVGPRPALEEEFKKYTELEKGRLKVKPGLTGLWQVSGRSNVDFDTMIALDLDYIARRSVWLNIVILAKTVWLILPSDKNGAY</sequence>
<evidence type="ECO:0000256" key="1">
    <source>
        <dbReference type="ARBA" id="ARBA00006464"/>
    </source>
</evidence>
<gene>
    <name evidence="4" type="ORF">D0501_00055</name>
</gene>
<dbReference type="PANTHER" id="PTHR30576:SF10">
    <property type="entry name" value="SLL5057 PROTEIN"/>
    <property type="match status" value="1"/>
</dbReference>
<dbReference type="Pfam" id="PF02397">
    <property type="entry name" value="Bac_transf"/>
    <property type="match status" value="1"/>
</dbReference>
<dbReference type="Proteomes" id="UP001525857">
    <property type="component" value="Unassembled WGS sequence"/>
</dbReference>
<evidence type="ECO:0000313" key="4">
    <source>
        <dbReference type="EMBL" id="MCT8388498.1"/>
    </source>
</evidence>
<feature type="domain" description="Bacterial sugar transferase" evidence="3">
    <location>
        <begin position="11"/>
        <end position="195"/>
    </location>
</feature>
<dbReference type="RefSeq" id="WP_261656143.1">
    <property type="nucleotide sequence ID" value="NZ_QVOV01000001.1"/>
</dbReference>
<evidence type="ECO:0000259" key="3">
    <source>
        <dbReference type="Pfam" id="PF02397"/>
    </source>
</evidence>
<protein>
    <submittedName>
        <fullName evidence="4">Sugar transferase</fullName>
    </submittedName>
</protein>
<dbReference type="EMBL" id="QVOV01000001">
    <property type="protein sequence ID" value="MCT8388498.1"/>
    <property type="molecule type" value="Genomic_DNA"/>
</dbReference>
<organism evidence="4 5">
    <name type="scientific">Leuconostoc holzapfelii</name>
    <dbReference type="NCBI Taxonomy" id="434464"/>
    <lineage>
        <taxon>Bacteria</taxon>
        <taxon>Bacillati</taxon>
        <taxon>Bacillota</taxon>
        <taxon>Bacilli</taxon>
        <taxon>Lactobacillales</taxon>
        <taxon>Lactobacillaceae</taxon>
        <taxon>Leuconostoc</taxon>
    </lineage>
</organism>
<name>A0ABT2NSX4_9LACO</name>
<proteinExistence type="inferred from homology"/>
<dbReference type="PANTHER" id="PTHR30576">
    <property type="entry name" value="COLANIC BIOSYNTHESIS UDP-GLUCOSE LIPID CARRIER TRANSFERASE"/>
    <property type="match status" value="1"/>
</dbReference>
<reference evidence="4 5" key="1">
    <citation type="submission" date="2018-08" db="EMBL/GenBank/DDBJ databases">
        <title>Draft genome sequences of Leuconostoc spp. and Weissella spp. with biocontrol potential.</title>
        <authorList>
            <person name="Lo R."/>
            <person name="Ho V.T.T."/>
            <person name="Turner M.S."/>
        </authorList>
    </citation>
    <scope>NUCLEOTIDE SEQUENCE [LARGE SCALE GENOMIC DNA]</scope>
    <source>
        <strain evidence="4 5">733</strain>
    </source>
</reference>
<keyword evidence="2" id="KW-0812">Transmembrane</keyword>
<dbReference type="GO" id="GO:0016740">
    <property type="term" value="F:transferase activity"/>
    <property type="evidence" value="ECO:0007669"/>
    <property type="project" value="UniProtKB-KW"/>
</dbReference>
<keyword evidence="2" id="KW-0472">Membrane</keyword>
<accession>A0ABT2NSX4</accession>
<comment type="caution">
    <text evidence="4">The sequence shown here is derived from an EMBL/GenBank/DDBJ whole genome shotgun (WGS) entry which is preliminary data.</text>
</comment>
<keyword evidence="4" id="KW-0808">Transferase</keyword>
<feature type="transmembrane region" description="Helical" evidence="2">
    <location>
        <begin position="12"/>
        <end position="36"/>
    </location>
</feature>
<dbReference type="InterPro" id="IPR003362">
    <property type="entry name" value="Bact_transf"/>
</dbReference>
<keyword evidence="5" id="KW-1185">Reference proteome</keyword>
<keyword evidence="2" id="KW-1133">Transmembrane helix</keyword>
<comment type="similarity">
    <text evidence="1">Belongs to the bacterial sugar transferase family.</text>
</comment>
<evidence type="ECO:0000256" key="2">
    <source>
        <dbReference type="SAM" id="Phobius"/>
    </source>
</evidence>